<evidence type="ECO:0000313" key="6">
    <source>
        <dbReference type="EMBL" id="RDV17116.1"/>
    </source>
</evidence>
<dbReference type="InterPro" id="IPR039565">
    <property type="entry name" value="BamD-like"/>
</dbReference>
<dbReference type="InterPro" id="IPR017689">
    <property type="entry name" value="BamD"/>
</dbReference>
<name>A0A3D8LIH4_9BACT</name>
<dbReference type="Gene3D" id="1.25.40.10">
    <property type="entry name" value="Tetratricopeptide repeat domain"/>
    <property type="match status" value="1"/>
</dbReference>
<evidence type="ECO:0000256" key="3">
    <source>
        <dbReference type="ARBA" id="ARBA00023237"/>
    </source>
</evidence>
<dbReference type="RefSeq" id="WP_115563636.1">
    <property type="nucleotide sequence ID" value="NZ_QRGR01000001.1"/>
</dbReference>
<dbReference type="OrthoDB" id="9770761at2"/>
<keyword evidence="1" id="KW-0732">Signal</keyword>
<keyword evidence="7" id="KW-1185">Reference proteome</keyword>
<keyword evidence="4" id="KW-0175">Coiled coil</keyword>
<dbReference type="InterPro" id="IPR019734">
    <property type="entry name" value="TPR_rpt"/>
</dbReference>
<keyword evidence="2" id="KW-0472">Membrane</keyword>
<gene>
    <name evidence="6" type="primary">bamD</name>
    <name evidence="6" type="ORF">DXT99_00955</name>
</gene>
<dbReference type="InterPro" id="IPR011990">
    <property type="entry name" value="TPR-like_helical_dom_sf"/>
</dbReference>
<evidence type="ECO:0000256" key="4">
    <source>
        <dbReference type="SAM" id="Coils"/>
    </source>
</evidence>
<dbReference type="PROSITE" id="PS51257">
    <property type="entry name" value="PROKAR_LIPOPROTEIN"/>
    <property type="match status" value="1"/>
</dbReference>
<dbReference type="NCBIfam" id="TIGR03302">
    <property type="entry name" value="OM_YfiO"/>
    <property type="match status" value="1"/>
</dbReference>
<dbReference type="Proteomes" id="UP000256708">
    <property type="component" value="Unassembled WGS sequence"/>
</dbReference>
<evidence type="ECO:0000313" key="7">
    <source>
        <dbReference type="Proteomes" id="UP000256708"/>
    </source>
</evidence>
<dbReference type="Pfam" id="PF13525">
    <property type="entry name" value="YfiO"/>
    <property type="match status" value="1"/>
</dbReference>
<comment type="caution">
    <text evidence="6">The sequence shown here is derived from an EMBL/GenBank/DDBJ whole genome shotgun (WGS) entry which is preliminary data.</text>
</comment>
<evidence type="ECO:0000256" key="1">
    <source>
        <dbReference type="ARBA" id="ARBA00022729"/>
    </source>
</evidence>
<evidence type="ECO:0000256" key="2">
    <source>
        <dbReference type="ARBA" id="ARBA00023136"/>
    </source>
</evidence>
<evidence type="ECO:0000259" key="5">
    <source>
        <dbReference type="Pfam" id="PF13525"/>
    </source>
</evidence>
<dbReference type="AlphaFoldDB" id="A0A3D8LIH4"/>
<feature type="domain" description="Outer membrane lipoprotein BamD-like" evidence="5">
    <location>
        <begin position="32"/>
        <end position="226"/>
    </location>
</feature>
<accession>A0A3D8LIH4</accession>
<feature type="coiled-coil region" evidence="4">
    <location>
        <begin position="249"/>
        <end position="276"/>
    </location>
</feature>
<protein>
    <submittedName>
        <fullName evidence="6">Outer membrane protein assembly factor BamD</fullName>
    </submittedName>
</protein>
<keyword evidence="3" id="KW-0998">Cell outer membrane</keyword>
<reference evidence="7" key="1">
    <citation type="submission" date="2018-08" db="EMBL/GenBank/DDBJ databases">
        <authorList>
            <person name="Liu Z.-W."/>
            <person name="Du Z.-J."/>
        </authorList>
    </citation>
    <scope>NUCLEOTIDE SEQUENCE [LARGE SCALE GENOMIC DNA]</scope>
    <source>
        <strain evidence="7">H4X</strain>
    </source>
</reference>
<dbReference type="EMBL" id="QRGR01000001">
    <property type="protein sequence ID" value="RDV17116.1"/>
    <property type="molecule type" value="Genomic_DNA"/>
</dbReference>
<sequence length="276" mass="32683">MNKGFLNTVTLFCLLLLISGCSNFQKLLKSNDVTKKYQAALEYYEKEEYYRASQLLDQVTPLLAGTGESEKALFYQAQSHFKQSNYILSDAYFRNFYTTYPRSPLAEEAMYMQAQSLYQQSPSYQEDQTPTITAIMAFEEFVTRYPDSENVPEANSRIEQLYLKLDRKEFNQARLYYQLRYWHSAVVAFNNFQREHASSPYSEEAAFLKLESQYRYAMESVASKQEERFDEAIDYFQSFVDQYPDSRFKRNAEQFYEQARSELERIRKNTNNQANL</sequence>
<organism evidence="6 7">
    <name type="scientific">Pontibacter diazotrophicus</name>
    <dbReference type="NCBI Taxonomy" id="1400979"/>
    <lineage>
        <taxon>Bacteria</taxon>
        <taxon>Pseudomonadati</taxon>
        <taxon>Bacteroidota</taxon>
        <taxon>Cytophagia</taxon>
        <taxon>Cytophagales</taxon>
        <taxon>Hymenobacteraceae</taxon>
        <taxon>Pontibacter</taxon>
    </lineage>
</organism>
<dbReference type="SUPFAM" id="SSF48452">
    <property type="entry name" value="TPR-like"/>
    <property type="match status" value="1"/>
</dbReference>
<dbReference type="Pfam" id="PF13174">
    <property type="entry name" value="TPR_6"/>
    <property type="match status" value="1"/>
</dbReference>
<proteinExistence type="predicted"/>